<dbReference type="AlphaFoldDB" id="A0AAV3AZW5"/>
<accession>A0AAV3AZW5</accession>
<dbReference type="EMBL" id="DYDO01000002">
    <property type="protein sequence ID" value="DBA30321.1"/>
    <property type="molecule type" value="Genomic_DNA"/>
</dbReference>
<name>A0AAV3AZW5_PYXAD</name>
<proteinExistence type="inferred from homology"/>
<evidence type="ECO:0000256" key="4">
    <source>
        <dbReference type="ARBA" id="ARBA00022889"/>
    </source>
</evidence>
<evidence type="ECO:0000256" key="3">
    <source>
        <dbReference type="ARBA" id="ARBA00022692"/>
    </source>
</evidence>
<dbReference type="PANTHER" id="PTHR12316:SF24">
    <property type="entry name" value="NINJURIN-2"/>
    <property type="match status" value="1"/>
</dbReference>
<sequence>MYKEFGGPRGQVGGNPGERSRGSSINLNHYATKKSLAESMLDVALFMANATQLKAVLEQGPSFTYYVTLITLITLSLALQLVIGILLIVIARKNLNDVSKQHSLNIMNNVATALVFLTVLINIFITAFGVQKTGLYPYRGPREVQ</sequence>
<evidence type="ECO:0000256" key="5">
    <source>
        <dbReference type="ARBA" id="ARBA00022989"/>
    </source>
</evidence>
<evidence type="ECO:0000256" key="2">
    <source>
        <dbReference type="ARBA" id="ARBA00008141"/>
    </source>
</evidence>
<comment type="caution">
    <text evidence="9">The sequence shown here is derived from an EMBL/GenBank/DDBJ whole genome shotgun (WGS) entry which is preliminary data.</text>
</comment>
<protein>
    <recommendedName>
        <fullName evidence="11">Ninjurin-2</fullName>
    </recommendedName>
</protein>
<evidence type="ECO:0000313" key="10">
    <source>
        <dbReference type="Proteomes" id="UP001181693"/>
    </source>
</evidence>
<reference evidence="9" key="1">
    <citation type="thesis" date="2020" institute="ProQuest LLC" country="789 East Eisenhower Parkway, Ann Arbor, MI, USA">
        <title>Comparative Genomics and Chromosome Evolution.</title>
        <authorList>
            <person name="Mudd A.B."/>
        </authorList>
    </citation>
    <scope>NUCLEOTIDE SEQUENCE</scope>
    <source>
        <strain evidence="9">1538</strain>
        <tissue evidence="9">Blood</tissue>
    </source>
</reference>
<dbReference type="Pfam" id="PF04923">
    <property type="entry name" value="Ninjurin"/>
    <property type="match status" value="1"/>
</dbReference>
<dbReference type="GO" id="GO:0042246">
    <property type="term" value="P:tissue regeneration"/>
    <property type="evidence" value="ECO:0007669"/>
    <property type="project" value="InterPro"/>
</dbReference>
<evidence type="ECO:0000256" key="1">
    <source>
        <dbReference type="ARBA" id="ARBA00004141"/>
    </source>
</evidence>
<dbReference type="InterPro" id="IPR007007">
    <property type="entry name" value="Ninjurin"/>
</dbReference>
<comment type="similarity">
    <text evidence="2">Belongs to the ninjurin family.</text>
</comment>
<dbReference type="PANTHER" id="PTHR12316">
    <property type="entry name" value="NINJURIN-RELATED"/>
    <property type="match status" value="1"/>
</dbReference>
<dbReference type="Proteomes" id="UP001181693">
    <property type="component" value="Unassembled WGS sequence"/>
</dbReference>
<keyword evidence="4" id="KW-0130">Cell adhesion</keyword>
<evidence type="ECO:0008006" key="11">
    <source>
        <dbReference type="Google" id="ProtNLM"/>
    </source>
</evidence>
<evidence type="ECO:0000256" key="6">
    <source>
        <dbReference type="ARBA" id="ARBA00023136"/>
    </source>
</evidence>
<keyword evidence="3 8" id="KW-0812">Transmembrane</keyword>
<evidence type="ECO:0000256" key="7">
    <source>
        <dbReference type="SAM" id="MobiDB-lite"/>
    </source>
</evidence>
<keyword evidence="5 8" id="KW-1133">Transmembrane helix</keyword>
<gene>
    <name evidence="9" type="ORF">GDO54_006319</name>
</gene>
<feature type="region of interest" description="Disordered" evidence="7">
    <location>
        <begin position="1"/>
        <end position="24"/>
    </location>
</feature>
<organism evidence="9 10">
    <name type="scientific">Pyxicephalus adspersus</name>
    <name type="common">African bullfrog</name>
    <dbReference type="NCBI Taxonomy" id="30357"/>
    <lineage>
        <taxon>Eukaryota</taxon>
        <taxon>Metazoa</taxon>
        <taxon>Chordata</taxon>
        <taxon>Craniata</taxon>
        <taxon>Vertebrata</taxon>
        <taxon>Euteleostomi</taxon>
        <taxon>Amphibia</taxon>
        <taxon>Batrachia</taxon>
        <taxon>Anura</taxon>
        <taxon>Neobatrachia</taxon>
        <taxon>Ranoidea</taxon>
        <taxon>Pyxicephalidae</taxon>
        <taxon>Pyxicephalinae</taxon>
        <taxon>Pyxicephalus</taxon>
    </lineage>
</organism>
<evidence type="ECO:0000313" key="9">
    <source>
        <dbReference type="EMBL" id="DBA30321.1"/>
    </source>
</evidence>
<feature type="transmembrane region" description="Helical" evidence="8">
    <location>
        <begin position="63"/>
        <end position="89"/>
    </location>
</feature>
<feature type="compositionally biased region" description="Gly residues" evidence="7">
    <location>
        <begin position="7"/>
        <end position="16"/>
    </location>
</feature>
<dbReference type="GO" id="GO:0016020">
    <property type="term" value="C:membrane"/>
    <property type="evidence" value="ECO:0007669"/>
    <property type="project" value="UniProtKB-SubCell"/>
</dbReference>
<comment type="subcellular location">
    <subcellularLocation>
        <location evidence="1">Membrane</location>
        <topology evidence="1">Multi-pass membrane protein</topology>
    </subcellularLocation>
</comment>
<dbReference type="GO" id="GO:0007155">
    <property type="term" value="P:cell adhesion"/>
    <property type="evidence" value="ECO:0007669"/>
    <property type="project" value="UniProtKB-KW"/>
</dbReference>
<keyword evidence="10" id="KW-1185">Reference proteome</keyword>
<feature type="transmembrane region" description="Helical" evidence="8">
    <location>
        <begin position="110"/>
        <end position="130"/>
    </location>
</feature>
<keyword evidence="6 8" id="KW-0472">Membrane</keyword>
<evidence type="ECO:0000256" key="8">
    <source>
        <dbReference type="SAM" id="Phobius"/>
    </source>
</evidence>